<feature type="compositionally biased region" description="Acidic residues" evidence="1">
    <location>
        <begin position="130"/>
        <end position="173"/>
    </location>
</feature>
<evidence type="ECO:0008006" key="4">
    <source>
        <dbReference type="Google" id="ProtNLM"/>
    </source>
</evidence>
<accession>A0A5C3KQG4</accession>
<sequence length="285" mass="31829">MVESDSVFFSLSKPLQRRIDHAFTKILDSISPEKLSSSFSGGGGFIVDDADDEPPALDAQIPLDLVPSALQYLDFPADDDQVLSVFRNAAMGWKSSTIEYPSSQEPSTSQVKQLGVNLEDWRSVCAVLLENDDDDDDEQDEEEDNGMDVDDDDMYNEDFSESSDENVNDEDFELGPRVRRTRRTAGNRSPSVSLSSSSPKPARTLTPHQKQAALDTYALFFPSVPTESLKDQKIMINDIQRVADLLKEKLKAQEIMDMIEMFSTSSDKSISFADFTRMLTVARLV</sequence>
<evidence type="ECO:0000313" key="2">
    <source>
        <dbReference type="EMBL" id="TFK22365.1"/>
    </source>
</evidence>
<dbReference type="SUPFAM" id="SSF47473">
    <property type="entry name" value="EF-hand"/>
    <property type="match status" value="1"/>
</dbReference>
<dbReference type="InterPro" id="IPR011992">
    <property type="entry name" value="EF-hand-dom_pair"/>
</dbReference>
<dbReference type="OrthoDB" id="2530165at2759"/>
<dbReference type="EMBL" id="ML210242">
    <property type="protein sequence ID" value="TFK22365.1"/>
    <property type="molecule type" value="Genomic_DNA"/>
</dbReference>
<keyword evidence="3" id="KW-1185">Reference proteome</keyword>
<proteinExistence type="predicted"/>
<dbReference type="Gene3D" id="1.10.238.10">
    <property type="entry name" value="EF-hand"/>
    <property type="match status" value="1"/>
</dbReference>
<gene>
    <name evidence="2" type="ORF">FA15DRAFT_671567</name>
</gene>
<feature type="region of interest" description="Disordered" evidence="1">
    <location>
        <begin position="130"/>
        <end position="206"/>
    </location>
</feature>
<evidence type="ECO:0000313" key="3">
    <source>
        <dbReference type="Proteomes" id="UP000307440"/>
    </source>
</evidence>
<dbReference type="AlphaFoldDB" id="A0A5C3KQG4"/>
<feature type="compositionally biased region" description="Low complexity" evidence="1">
    <location>
        <begin position="189"/>
        <end position="201"/>
    </location>
</feature>
<dbReference type="Proteomes" id="UP000307440">
    <property type="component" value="Unassembled WGS sequence"/>
</dbReference>
<protein>
    <recommendedName>
        <fullName evidence="4">EF-hand domain-containing protein</fullName>
    </recommendedName>
</protein>
<organism evidence="2 3">
    <name type="scientific">Coprinopsis marcescibilis</name>
    <name type="common">Agaric fungus</name>
    <name type="synonym">Psathyrella marcescibilis</name>
    <dbReference type="NCBI Taxonomy" id="230819"/>
    <lineage>
        <taxon>Eukaryota</taxon>
        <taxon>Fungi</taxon>
        <taxon>Dikarya</taxon>
        <taxon>Basidiomycota</taxon>
        <taxon>Agaricomycotina</taxon>
        <taxon>Agaricomycetes</taxon>
        <taxon>Agaricomycetidae</taxon>
        <taxon>Agaricales</taxon>
        <taxon>Agaricineae</taxon>
        <taxon>Psathyrellaceae</taxon>
        <taxon>Coprinopsis</taxon>
    </lineage>
</organism>
<name>A0A5C3KQG4_COPMA</name>
<evidence type="ECO:0000256" key="1">
    <source>
        <dbReference type="SAM" id="MobiDB-lite"/>
    </source>
</evidence>
<reference evidence="2 3" key="1">
    <citation type="journal article" date="2019" name="Nat. Ecol. Evol.">
        <title>Megaphylogeny resolves global patterns of mushroom evolution.</title>
        <authorList>
            <person name="Varga T."/>
            <person name="Krizsan K."/>
            <person name="Foldi C."/>
            <person name="Dima B."/>
            <person name="Sanchez-Garcia M."/>
            <person name="Sanchez-Ramirez S."/>
            <person name="Szollosi G.J."/>
            <person name="Szarkandi J.G."/>
            <person name="Papp V."/>
            <person name="Albert L."/>
            <person name="Andreopoulos W."/>
            <person name="Angelini C."/>
            <person name="Antonin V."/>
            <person name="Barry K.W."/>
            <person name="Bougher N.L."/>
            <person name="Buchanan P."/>
            <person name="Buyck B."/>
            <person name="Bense V."/>
            <person name="Catcheside P."/>
            <person name="Chovatia M."/>
            <person name="Cooper J."/>
            <person name="Damon W."/>
            <person name="Desjardin D."/>
            <person name="Finy P."/>
            <person name="Geml J."/>
            <person name="Haridas S."/>
            <person name="Hughes K."/>
            <person name="Justo A."/>
            <person name="Karasinski D."/>
            <person name="Kautmanova I."/>
            <person name="Kiss B."/>
            <person name="Kocsube S."/>
            <person name="Kotiranta H."/>
            <person name="LaButti K.M."/>
            <person name="Lechner B.E."/>
            <person name="Liimatainen K."/>
            <person name="Lipzen A."/>
            <person name="Lukacs Z."/>
            <person name="Mihaltcheva S."/>
            <person name="Morgado L.N."/>
            <person name="Niskanen T."/>
            <person name="Noordeloos M.E."/>
            <person name="Ohm R.A."/>
            <person name="Ortiz-Santana B."/>
            <person name="Ovrebo C."/>
            <person name="Racz N."/>
            <person name="Riley R."/>
            <person name="Savchenko A."/>
            <person name="Shiryaev A."/>
            <person name="Soop K."/>
            <person name="Spirin V."/>
            <person name="Szebenyi C."/>
            <person name="Tomsovsky M."/>
            <person name="Tulloss R.E."/>
            <person name="Uehling J."/>
            <person name="Grigoriev I.V."/>
            <person name="Vagvolgyi C."/>
            <person name="Papp T."/>
            <person name="Martin F.M."/>
            <person name="Miettinen O."/>
            <person name="Hibbett D.S."/>
            <person name="Nagy L.G."/>
        </authorList>
    </citation>
    <scope>NUCLEOTIDE SEQUENCE [LARGE SCALE GENOMIC DNA]</scope>
    <source>
        <strain evidence="2 3">CBS 121175</strain>
    </source>
</reference>